<protein>
    <recommendedName>
        <fullName evidence="2">Iron-containing redox enzyme family protein</fullName>
    </recommendedName>
</protein>
<evidence type="ECO:0008006" key="2">
    <source>
        <dbReference type="Google" id="ProtNLM"/>
    </source>
</evidence>
<evidence type="ECO:0000313" key="1">
    <source>
        <dbReference type="EMBL" id="NER27337.1"/>
    </source>
</evidence>
<comment type="caution">
    <text evidence="1">The sequence shown here is derived from an EMBL/GenBank/DDBJ whole genome shotgun (WGS) entry which is preliminary data.</text>
</comment>
<sequence>MIAQVAPTNPTHLTISSRIQERLRQGKLTQKQVNHFQEFLKEVGHELLHHRIITNNAYTQWFQNGTATDVELQHFIKQFSVFSNQFLVAALLKVINSPTLKQSRTSREILLNELGVIYRHPEKPTPKPIAFTEEAKDREGDPELVSTEGTVDGGICRFRAAHFEWLLEVVKGLGLNFADIGKRKHGRPTTLHFCDELISLYGSDDPQIAQGASFAVEHWATAGFWQELEDGFMHIKQRRHPHLRLAFFTWHNRVEAQHAGHTLEELEEVYFNLNFDRAKFFQGGREILEAIAVFWDGLNRDRLNYVYR</sequence>
<dbReference type="AlphaFoldDB" id="A0A6B3N6W2"/>
<dbReference type="EMBL" id="JAAHFQ010000092">
    <property type="protein sequence ID" value="NER27337.1"/>
    <property type="molecule type" value="Genomic_DNA"/>
</dbReference>
<dbReference type="SUPFAM" id="SSF48613">
    <property type="entry name" value="Heme oxygenase-like"/>
    <property type="match status" value="1"/>
</dbReference>
<dbReference type="Gene3D" id="1.20.910.10">
    <property type="entry name" value="Heme oxygenase-like"/>
    <property type="match status" value="1"/>
</dbReference>
<accession>A0A6B3N6W2</accession>
<proteinExistence type="predicted"/>
<gene>
    <name evidence="1" type="ORF">F6J89_06795</name>
</gene>
<dbReference type="InterPro" id="IPR016084">
    <property type="entry name" value="Haem_Oase-like_multi-hlx"/>
</dbReference>
<organism evidence="1">
    <name type="scientific">Symploca sp. SIO1C4</name>
    <dbReference type="NCBI Taxonomy" id="2607765"/>
    <lineage>
        <taxon>Bacteria</taxon>
        <taxon>Bacillati</taxon>
        <taxon>Cyanobacteriota</taxon>
        <taxon>Cyanophyceae</taxon>
        <taxon>Coleofasciculales</taxon>
        <taxon>Coleofasciculaceae</taxon>
        <taxon>Symploca</taxon>
    </lineage>
</organism>
<name>A0A6B3N6W2_9CYAN</name>
<reference evidence="1" key="1">
    <citation type="submission" date="2019-11" db="EMBL/GenBank/DDBJ databases">
        <title>Genomic insights into an expanded diversity of filamentous marine cyanobacteria reveals the extraordinary biosynthetic potential of Moorea and Okeania.</title>
        <authorList>
            <person name="Ferreira Leao T."/>
            <person name="Wang M."/>
            <person name="Moss N."/>
            <person name="Da Silva R."/>
            <person name="Sanders J."/>
            <person name="Nurk S."/>
            <person name="Gurevich A."/>
            <person name="Humphrey G."/>
            <person name="Reher R."/>
            <person name="Zhu Q."/>
            <person name="Belda-Ferre P."/>
            <person name="Glukhov E."/>
            <person name="Rex R."/>
            <person name="Dorrestein P.C."/>
            <person name="Knight R."/>
            <person name="Pevzner P."/>
            <person name="Gerwick W.H."/>
            <person name="Gerwick L."/>
        </authorList>
    </citation>
    <scope>NUCLEOTIDE SEQUENCE</scope>
    <source>
        <strain evidence="1">SIO1C4</strain>
    </source>
</reference>